<dbReference type="PROSITE" id="PS50977">
    <property type="entry name" value="HTH_TETR_2"/>
    <property type="match status" value="1"/>
</dbReference>
<protein>
    <submittedName>
        <fullName evidence="5">TetR/AcrR family transcriptional regulator</fullName>
    </submittedName>
</protein>
<sequence length="233" mass="25938">MSAPEEPKPPRRPSPEEPRTARTREALEAGLWELLREHELAEISVSALCKVAGVHRTTFYGHHRNIFDFAASVYAGLVDRLGTVDLDQRGTGRTVAEIGELYVESIRQILQHTKDEQRVYRALFHTEAFLGVLVEDLRMRFVLAMDVWQAHGVLPDLDPEATAGYLGGAYASWFEQWVISDDDDVEAWLGSLRNLLPVWWPREGFPPAPQPVPGRGSGAAGARSTEALEPGQS</sequence>
<feature type="DNA-binding region" description="H-T-H motif" evidence="2">
    <location>
        <begin position="44"/>
        <end position="63"/>
    </location>
</feature>
<dbReference type="RefSeq" id="WP_227928230.1">
    <property type="nucleotide sequence ID" value="NZ_CP094984.1"/>
</dbReference>
<evidence type="ECO:0000256" key="1">
    <source>
        <dbReference type="ARBA" id="ARBA00023125"/>
    </source>
</evidence>
<evidence type="ECO:0000313" key="5">
    <source>
        <dbReference type="EMBL" id="MCC3272142.1"/>
    </source>
</evidence>
<evidence type="ECO:0000313" key="8">
    <source>
        <dbReference type="Proteomes" id="UP001155145"/>
    </source>
</evidence>
<proteinExistence type="predicted"/>
<dbReference type="Gene3D" id="1.10.357.10">
    <property type="entry name" value="Tetracycline Repressor, domain 2"/>
    <property type="match status" value="1"/>
</dbReference>
<evidence type="ECO:0000313" key="6">
    <source>
        <dbReference type="EMBL" id="UON91984.1"/>
    </source>
</evidence>
<name>A0A9X1S9D9_9MICC</name>
<dbReference type="EMBL" id="JAJFZT010000003">
    <property type="protein sequence ID" value="MCC3272142.1"/>
    <property type="molecule type" value="Genomic_DNA"/>
</dbReference>
<dbReference type="InterPro" id="IPR009057">
    <property type="entry name" value="Homeodomain-like_sf"/>
</dbReference>
<organism evidence="5 8">
    <name type="scientific">Arthrobacter zhangbolii</name>
    <dbReference type="NCBI Taxonomy" id="2886936"/>
    <lineage>
        <taxon>Bacteria</taxon>
        <taxon>Bacillati</taxon>
        <taxon>Actinomycetota</taxon>
        <taxon>Actinomycetes</taxon>
        <taxon>Micrococcales</taxon>
        <taxon>Micrococcaceae</taxon>
        <taxon>Arthrobacter</taxon>
    </lineage>
</organism>
<dbReference type="GO" id="GO:0003677">
    <property type="term" value="F:DNA binding"/>
    <property type="evidence" value="ECO:0007669"/>
    <property type="project" value="UniProtKB-UniRule"/>
</dbReference>
<evidence type="ECO:0000259" key="4">
    <source>
        <dbReference type="PROSITE" id="PS50977"/>
    </source>
</evidence>
<dbReference type="AlphaFoldDB" id="A0A9X1S9D9"/>
<gene>
    <name evidence="5" type="ORF">LJ755_05280</name>
    <name evidence="6" type="ORF">MUK71_15640</name>
</gene>
<dbReference type="EMBL" id="CP094984">
    <property type="protein sequence ID" value="UON91984.1"/>
    <property type="molecule type" value="Genomic_DNA"/>
</dbReference>
<feature type="region of interest" description="Disordered" evidence="3">
    <location>
        <begin position="207"/>
        <end position="233"/>
    </location>
</feature>
<reference evidence="5" key="1">
    <citation type="submission" date="2021-10" db="EMBL/GenBank/DDBJ databases">
        <title>Novel species in genus Arthrobacter.</title>
        <authorList>
            <person name="Liu Y."/>
        </authorList>
    </citation>
    <scope>NUCLEOTIDE SEQUENCE</scope>
    <source>
        <strain evidence="5">Zg-Y462</strain>
        <strain evidence="7">zg-Y462</strain>
    </source>
</reference>
<dbReference type="Proteomes" id="UP000829758">
    <property type="component" value="Chromosome"/>
</dbReference>
<feature type="region of interest" description="Disordered" evidence="3">
    <location>
        <begin position="1"/>
        <end position="22"/>
    </location>
</feature>
<keyword evidence="7" id="KW-1185">Reference proteome</keyword>
<evidence type="ECO:0000313" key="7">
    <source>
        <dbReference type="Proteomes" id="UP000829758"/>
    </source>
</evidence>
<feature type="domain" description="HTH tetR-type" evidence="4">
    <location>
        <begin position="21"/>
        <end position="81"/>
    </location>
</feature>
<evidence type="ECO:0000256" key="2">
    <source>
        <dbReference type="PROSITE-ProRule" id="PRU00335"/>
    </source>
</evidence>
<dbReference type="InterPro" id="IPR001647">
    <property type="entry name" value="HTH_TetR"/>
</dbReference>
<keyword evidence="1 2" id="KW-0238">DNA-binding</keyword>
<evidence type="ECO:0000256" key="3">
    <source>
        <dbReference type="SAM" id="MobiDB-lite"/>
    </source>
</evidence>
<dbReference type="Proteomes" id="UP001155145">
    <property type="component" value="Unassembled WGS sequence"/>
</dbReference>
<dbReference type="SUPFAM" id="SSF46689">
    <property type="entry name" value="Homeodomain-like"/>
    <property type="match status" value="1"/>
</dbReference>
<accession>A0A9X1S9D9</accession>